<organism evidence="1">
    <name type="scientific">Anguilla anguilla</name>
    <name type="common">European freshwater eel</name>
    <name type="synonym">Muraena anguilla</name>
    <dbReference type="NCBI Taxonomy" id="7936"/>
    <lineage>
        <taxon>Eukaryota</taxon>
        <taxon>Metazoa</taxon>
        <taxon>Chordata</taxon>
        <taxon>Craniata</taxon>
        <taxon>Vertebrata</taxon>
        <taxon>Euteleostomi</taxon>
        <taxon>Actinopterygii</taxon>
        <taxon>Neopterygii</taxon>
        <taxon>Teleostei</taxon>
        <taxon>Anguilliformes</taxon>
        <taxon>Anguillidae</taxon>
        <taxon>Anguilla</taxon>
    </lineage>
</organism>
<proteinExistence type="predicted"/>
<protein>
    <submittedName>
        <fullName evidence="1">Uncharacterized protein</fullName>
    </submittedName>
</protein>
<dbReference type="EMBL" id="GBXM01068358">
    <property type="protein sequence ID" value="JAH40219.1"/>
    <property type="molecule type" value="Transcribed_RNA"/>
</dbReference>
<sequence>MREVLVKMRTQVKHKHCNLSRFSLGHFLRTS</sequence>
<name>A0A0E9SFQ3_ANGAN</name>
<dbReference type="EMBL" id="GBXM01091629">
    <property type="protein sequence ID" value="JAH16948.1"/>
    <property type="molecule type" value="Transcribed_RNA"/>
</dbReference>
<reference evidence="1" key="2">
    <citation type="journal article" date="2015" name="Fish Shellfish Immunol.">
        <title>Early steps in the European eel (Anguilla anguilla)-Vibrio vulnificus interaction in the gills: Role of the RtxA13 toxin.</title>
        <authorList>
            <person name="Callol A."/>
            <person name="Pajuelo D."/>
            <person name="Ebbesson L."/>
            <person name="Teles M."/>
            <person name="MacKenzie S."/>
            <person name="Amaro C."/>
        </authorList>
    </citation>
    <scope>NUCLEOTIDE SEQUENCE</scope>
</reference>
<dbReference type="AlphaFoldDB" id="A0A0E9SFQ3"/>
<evidence type="ECO:0000313" key="1">
    <source>
        <dbReference type="EMBL" id="JAH40219.1"/>
    </source>
</evidence>
<reference evidence="1" key="1">
    <citation type="submission" date="2014-11" db="EMBL/GenBank/DDBJ databases">
        <authorList>
            <person name="Amaro Gonzalez C."/>
        </authorList>
    </citation>
    <scope>NUCLEOTIDE SEQUENCE</scope>
</reference>
<accession>A0A0E9SFQ3</accession>